<keyword evidence="2" id="KW-0624">Polysaccharide degradation</keyword>
<evidence type="ECO:0000256" key="1">
    <source>
        <dbReference type="ARBA" id="ARBA00023157"/>
    </source>
</evidence>
<sequence>MFSIASLVVIASLLVSQAAAHGSVTSYVIGLTTFAGSQPYSFASGHSSIERPYSIILAVTDQTVRCNNNGQPSSGQLSATVVAGTSITAKWSQWTQSQGPVIVYMANCNKVRSSVNSNTLKWLKIAQTGLISGKLGKKPGRHPARRGTGIVVDTLAYTSTIPAALAPGDYLIRHQLLAIHQANTPQSYPECAQLTVTGSGKGFPSGSFLTMFPGTYRWDLSASDPSININIYDATTAACLAPV</sequence>
<keyword evidence="3" id="KW-0732">Signal</keyword>
<comment type="subcellular location">
    <subcellularLocation>
        <location evidence="2">Secreted</location>
    </subcellularLocation>
</comment>
<dbReference type="PANTHER" id="PTHR33353:SF19">
    <property type="entry name" value="GLYCOSYLHYDROLASE FAMILY 61-8 PROTEIN"/>
    <property type="match status" value="1"/>
</dbReference>
<reference evidence="6" key="1">
    <citation type="submission" date="2014-04" db="EMBL/GenBank/DDBJ databases">
        <title>Evolutionary Origins and Diversification of the Mycorrhizal Mutualists.</title>
        <authorList>
            <consortium name="DOE Joint Genome Institute"/>
            <consortium name="Mycorrhizal Genomics Consortium"/>
            <person name="Kohler A."/>
            <person name="Kuo A."/>
            <person name="Nagy L.G."/>
            <person name="Floudas D."/>
            <person name="Copeland A."/>
            <person name="Barry K.W."/>
            <person name="Cichocki N."/>
            <person name="Veneault-Fourrey C."/>
            <person name="LaButti K."/>
            <person name="Lindquist E.A."/>
            <person name="Lipzen A."/>
            <person name="Lundell T."/>
            <person name="Morin E."/>
            <person name="Murat C."/>
            <person name="Riley R."/>
            <person name="Ohm R."/>
            <person name="Sun H."/>
            <person name="Tunlid A."/>
            <person name="Henrissat B."/>
            <person name="Grigoriev I.V."/>
            <person name="Hibbett D.S."/>
            <person name="Martin F."/>
        </authorList>
    </citation>
    <scope>NUCLEOTIDE SEQUENCE [LARGE SCALE GENOMIC DNA]</scope>
    <source>
        <strain evidence="6">FD-334 SS-4</strain>
    </source>
</reference>
<keyword evidence="5" id="KW-0560">Oxidoreductase</keyword>
<comment type="function">
    <text evidence="2">Lytic polysaccharide monooxygenase (LMPO) that depolymerizes crystalline and amorphous polysaccharides via the oxidation of scissile alpha- or beta-(1-4)-glycosidic bonds, yielding C1 and/or C4 oxidation products. Catalysis by LPMOs requires the reduction of the active-site copper from Cu(II) to Cu(I) by a reducing agent and H(2)O(2) or O(2) as a cosubstrate.</text>
</comment>
<proteinExistence type="predicted"/>
<evidence type="ECO:0000313" key="5">
    <source>
        <dbReference type="EMBL" id="KJA19750.1"/>
    </source>
</evidence>
<dbReference type="STRING" id="945553.A0A0D2PIA4"/>
<evidence type="ECO:0000313" key="6">
    <source>
        <dbReference type="Proteomes" id="UP000054270"/>
    </source>
</evidence>
<dbReference type="GO" id="GO:0004497">
    <property type="term" value="F:monooxygenase activity"/>
    <property type="evidence" value="ECO:0007669"/>
    <property type="project" value="UniProtKB-KW"/>
</dbReference>
<dbReference type="EC" id="1.14.99.56" evidence="2"/>
<keyword evidence="1 2" id="KW-1015">Disulfide bond</keyword>
<dbReference type="InterPro" id="IPR005103">
    <property type="entry name" value="AA9_LPMO"/>
</dbReference>
<dbReference type="GO" id="GO:0030248">
    <property type="term" value="F:cellulose binding"/>
    <property type="evidence" value="ECO:0007669"/>
    <property type="project" value="UniProtKB-UniRule"/>
</dbReference>
<dbReference type="Proteomes" id="UP000054270">
    <property type="component" value="Unassembled WGS sequence"/>
</dbReference>
<dbReference type="OMA" id="YPECAQF"/>
<dbReference type="Pfam" id="PF03443">
    <property type="entry name" value="AA9"/>
    <property type="match status" value="1"/>
</dbReference>
<keyword evidence="2" id="KW-0136">Cellulose degradation</keyword>
<keyword evidence="6" id="KW-1185">Reference proteome</keyword>
<dbReference type="GO" id="GO:0008810">
    <property type="term" value="F:cellulase activity"/>
    <property type="evidence" value="ECO:0007669"/>
    <property type="project" value="UniProtKB-UniRule"/>
</dbReference>
<gene>
    <name evidence="5" type="ORF">HYPSUDRAFT_143360</name>
</gene>
<keyword evidence="2" id="KW-0964">Secreted</keyword>
<organism evidence="5 6">
    <name type="scientific">Hypholoma sublateritium (strain FD-334 SS-4)</name>
    <dbReference type="NCBI Taxonomy" id="945553"/>
    <lineage>
        <taxon>Eukaryota</taxon>
        <taxon>Fungi</taxon>
        <taxon>Dikarya</taxon>
        <taxon>Basidiomycota</taxon>
        <taxon>Agaricomycotina</taxon>
        <taxon>Agaricomycetes</taxon>
        <taxon>Agaricomycetidae</taxon>
        <taxon>Agaricales</taxon>
        <taxon>Agaricineae</taxon>
        <taxon>Strophariaceae</taxon>
        <taxon>Hypholoma</taxon>
    </lineage>
</organism>
<evidence type="ECO:0000256" key="2">
    <source>
        <dbReference type="RuleBase" id="RU368122"/>
    </source>
</evidence>
<dbReference type="EMBL" id="KN817574">
    <property type="protein sequence ID" value="KJA19750.1"/>
    <property type="molecule type" value="Genomic_DNA"/>
</dbReference>
<dbReference type="InterPro" id="IPR049892">
    <property type="entry name" value="AA9"/>
</dbReference>
<dbReference type="OrthoDB" id="4849160at2759"/>
<protein>
    <recommendedName>
        <fullName evidence="2">AA9 family lytic polysaccharide monooxygenase</fullName>
        <ecNumber evidence="2">1.14.99.56</ecNumber>
    </recommendedName>
    <alternativeName>
        <fullName evidence="2">Endo-beta-1,4-glucanase</fullName>
    </alternativeName>
    <alternativeName>
        <fullName evidence="2">Glycosyl hydrolase 61 family protein</fullName>
    </alternativeName>
</protein>
<dbReference type="AlphaFoldDB" id="A0A0D2PIA4"/>
<dbReference type="Gene3D" id="2.70.50.70">
    <property type="match status" value="1"/>
</dbReference>
<evidence type="ECO:0000256" key="3">
    <source>
        <dbReference type="SAM" id="SignalP"/>
    </source>
</evidence>
<dbReference type="PANTHER" id="PTHR33353">
    <property type="entry name" value="PUTATIVE (AFU_ORTHOLOGUE AFUA_1G12560)-RELATED"/>
    <property type="match status" value="1"/>
</dbReference>
<feature type="chain" id="PRO_5002265867" description="AA9 family lytic polysaccharide monooxygenase" evidence="3">
    <location>
        <begin position="21"/>
        <end position="243"/>
    </location>
</feature>
<dbReference type="GO" id="GO:0030245">
    <property type="term" value="P:cellulose catabolic process"/>
    <property type="evidence" value="ECO:0007669"/>
    <property type="project" value="UniProtKB-UniRule"/>
</dbReference>
<comment type="domain">
    <text evidence="2">Has a modular structure: an endo-beta-1,4-glucanase catalytic module at the N-terminus, a linker rich in serines and threonines, and a C-terminal carbohydrate-binding module (CBM).</text>
</comment>
<dbReference type="GO" id="GO:0005576">
    <property type="term" value="C:extracellular region"/>
    <property type="evidence" value="ECO:0007669"/>
    <property type="project" value="UniProtKB-SubCell"/>
</dbReference>
<feature type="domain" description="Auxiliary Activity family 9 catalytic" evidence="4">
    <location>
        <begin position="21"/>
        <end position="235"/>
    </location>
</feature>
<name>A0A0D2PIA4_HYPSF</name>
<dbReference type="CDD" id="cd21175">
    <property type="entry name" value="LPMO_AA9"/>
    <property type="match status" value="1"/>
</dbReference>
<feature type="signal peptide" evidence="3">
    <location>
        <begin position="1"/>
        <end position="20"/>
    </location>
</feature>
<keyword evidence="5" id="KW-0503">Monooxygenase</keyword>
<evidence type="ECO:0000259" key="4">
    <source>
        <dbReference type="Pfam" id="PF03443"/>
    </source>
</evidence>
<keyword evidence="2" id="KW-0119">Carbohydrate metabolism</keyword>
<comment type="catalytic activity">
    <reaction evidence="2">
        <text>[(1-&gt;4)-beta-D-glucosyl]n+m + reduced acceptor + O2 = 4-dehydro-beta-D-glucosyl-[(1-&gt;4)-beta-D-glucosyl]n-1 + [(1-&gt;4)-beta-D-glucosyl]m + acceptor + H2O.</text>
        <dbReference type="EC" id="1.14.99.56"/>
    </reaction>
</comment>
<accession>A0A0D2PIA4</accession>